<dbReference type="FunFam" id="3.30.160.60:FF:000688">
    <property type="entry name" value="zinc finger protein 197 isoform X1"/>
    <property type="match status" value="1"/>
</dbReference>
<keyword evidence="8" id="KW-0804">Transcription</keyword>
<dbReference type="FunFam" id="3.30.160.60:FF:001119">
    <property type="entry name" value="zinc finger protein 408"/>
    <property type="match status" value="1"/>
</dbReference>
<evidence type="ECO:0000256" key="5">
    <source>
        <dbReference type="ARBA" id="ARBA00022771"/>
    </source>
</evidence>
<evidence type="ECO:0000256" key="11">
    <source>
        <dbReference type="SAM" id="MobiDB-lite"/>
    </source>
</evidence>
<dbReference type="GO" id="GO:0008270">
    <property type="term" value="F:zinc ion binding"/>
    <property type="evidence" value="ECO:0007669"/>
    <property type="project" value="UniProtKB-KW"/>
</dbReference>
<evidence type="ECO:0000256" key="9">
    <source>
        <dbReference type="ARBA" id="ARBA00023242"/>
    </source>
</evidence>
<feature type="domain" description="C2H2-type" evidence="12">
    <location>
        <begin position="109"/>
        <end position="136"/>
    </location>
</feature>
<feature type="region of interest" description="Disordered" evidence="11">
    <location>
        <begin position="190"/>
        <end position="209"/>
    </location>
</feature>
<feature type="compositionally biased region" description="Polar residues" evidence="11">
    <location>
        <begin position="7"/>
        <end position="17"/>
    </location>
</feature>
<evidence type="ECO:0000256" key="4">
    <source>
        <dbReference type="ARBA" id="ARBA00022737"/>
    </source>
</evidence>
<evidence type="ECO:0000256" key="1">
    <source>
        <dbReference type="ARBA" id="ARBA00004123"/>
    </source>
</evidence>
<evidence type="ECO:0000259" key="12">
    <source>
        <dbReference type="PROSITE" id="PS50157"/>
    </source>
</evidence>
<sequence>LKGGSTSGERGSKSSLGCSEEERSTLCQEGGQSFSQSSELVAHEQLHDKERPYECLDCGKSFRQRFNLICHQRIHTGERPYECLECGMSFSHRSDLVVHQRFHTRERPYECPRCQKWFHTSTHFLVHERIHTEERPFCCPNCRKGFEHNSNLVTHRHIHTGERPYECPHHCWPLWLPLCSRSGQHRRVGGHSRGMRSLAGSGGRRCRRSNSPCSCAVSVVGRITCLTFVRRLFMLMARLYRVRET</sequence>
<dbReference type="PROSITE" id="PS50157">
    <property type="entry name" value="ZINC_FINGER_C2H2_2"/>
    <property type="match status" value="5"/>
</dbReference>
<dbReference type="Proteomes" id="UP000694413">
    <property type="component" value="Unassembled WGS sequence"/>
</dbReference>
<feature type="domain" description="C2H2-type" evidence="12">
    <location>
        <begin position="25"/>
        <end position="52"/>
    </location>
</feature>
<evidence type="ECO:0000256" key="3">
    <source>
        <dbReference type="ARBA" id="ARBA00022723"/>
    </source>
</evidence>
<dbReference type="PANTHER" id="PTHR16515">
    <property type="entry name" value="PR DOMAIN ZINC FINGER PROTEIN"/>
    <property type="match status" value="1"/>
</dbReference>
<dbReference type="PROSITE" id="PS00028">
    <property type="entry name" value="ZINC_FINGER_C2H2_1"/>
    <property type="match status" value="4"/>
</dbReference>
<dbReference type="Pfam" id="PF00096">
    <property type="entry name" value="zf-C2H2"/>
    <property type="match status" value="2"/>
</dbReference>
<reference evidence="13" key="1">
    <citation type="submission" date="2025-08" db="UniProtKB">
        <authorList>
            <consortium name="Ensembl"/>
        </authorList>
    </citation>
    <scope>IDENTIFICATION</scope>
</reference>
<feature type="domain" description="C2H2-type" evidence="12">
    <location>
        <begin position="53"/>
        <end position="80"/>
    </location>
</feature>
<evidence type="ECO:0000256" key="10">
    <source>
        <dbReference type="PROSITE-ProRule" id="PRU00042"/>
    </source>
</evidence>
<evidence type="ECO:0000313" key="13">
    <source>
        <dbReference type="Ensembl" id="ENSZALP00000005501.1"/>
    </source>
</evidence>
<dbReference type="GO" id="GO:0005634">
    <property type="term" value="C:nucleus"/>
    <property type="evidence" value="ECO:0007669"/>
    <property type="project" value="UniProtKB-SubCell"/>
</dbReference>
<feature type="domain" description="C2H2-type" evidence="12">
    <location>
        <begin position="81"/>
        <end position="108"/>
    </location>
</feature>
<keyword evidence="6" id="KW-0862">Zinc</keyword>
<dbReference type="Ensembl" id="ENSZALT00000008182.1">
    <property type="protein sequence ID" value="ENSZALP00000005501.1"/>
    <property type="gene ID" value="ENSZALG00000005136.1"/>
</dbReference>
<dbReference type="Gene3D" id="3.30.160.60">
    <property type="entry name" value="Classic Zinc Finger"/>
    <property type="match status" value="5"/>
</dbReference>
<comment type="similarity">
    <text evidence="2">Belongs to the krueppel C2H2-type zinc-finger protein family.</text>
</comment>
<keyword evidence="4" id="KW-0677">Repeat</keyword>
<evidence type="ECO:0000256" key="6">
    <source>
        <dbReference type="ARBA" id="ARBA00022833"/>
    </source>
</evidence>
<keyword evidence="9" id="KW-0539">Nucleus</keyword>
<dbReference type="InterPro" id="IPR050331">
    <property type="entry name" value="Zinc_finger"/>
</dbReference>
<comment type="subcellular location">
    <subcellularLocation>
        <location evidence="1">Nucleus</location>
    </subcellularLocation>
</comment>
<dbReference type="FunFam" id="3.30.160.60:FF:000056">
    <property type="entry name" value="Zinc finger and SCAN domain-containing 20"/>
    <property type="match status" value="1"/>
</dbReference>
<dbReference type="SUPFAM" id="SSF57667">
    <property type="entry name" value="beta-beta-alpha zinc fingers"/>
    <property type="match status" value="3"/>
</dbReference>
<dbReference type="InterPro" id="IPR013087">
    <property type="entry name" value="Znf_C2H2_type"/>
</dbReference>
<accession>A0A8D2M9X2</accession>
<feature type="domain" description="C2H2-type" evidence="12">
    <location>
        <begin position="137"/>
        <end position="164"/>
    </location>
</feature>
<feature type="region of interest" description="Disordered" evidence="11">
    <location>
        <begin position="1"/>
        <end position="24"/>
    </location>
</feature>
<dbReference type="GO" id="GO:0010468">
    <property type="term" value="P:regulation of gene expression"/>
    <property type="evidence" value="ECO:0007669"/>
    <property type="project" value="TreeGrafter"/>
</dbReference>
<name>A0A8D2M9X2_ZONAL</name>
<evidence type="ECO:0000256" key="2">
    <source>
        <dbReference type="ARBA" id="ARBA00006991"/>
    </source>
</evidence>
<organism evidence="13 14">
    <name type="scientific">Zonotrichia albicollis</name>
    <name type="common">White-throated sparrow</name>
    <name type="synonym">Fringilla albicollis</name>
    <dbReference type="NCBI Taxonomy" id="44394"/>
    <lineage>
        <taxon>Eukaryota</taxon>
        <taxon>Metazoa</taxon>
        <taxon>Chordata</taxon>
        <taxon>Craniata</taxon>
        <taxon>Vertebrata</taxon>
        <taxon>Euteleostomi</taxon>
        <taxon>Archelosauria</taxon>
        <taxon>Archosauria</taxon>
        <taxon>Dinosauria</taxon>
        <taxon>Saurischia</taxon>
        <taxon>Theropoda</taxon>
        <taxon>Coelurosauria</taxon>
        <taxon>Aves</taxon>
        <taxon>Neognathae</taxon>
        <taxon>Neoaves</taxon>
        <taxon>Telluraves</taxon>
        <taxon>Australaves</taxon>
        <taxon>Passeriformes</taxon>
        <taxon>Passerellidae</taxon>
        <taxon>Zonotrichia</taxon>
    </lineage>
</organism>
<dbReference type="FunFam" id="3.30.160.60:FF:000012">
    <property type="entry name" value="RB-associated KRAB zinc finger protein-like"/>
    <property type="match status" value="1"/>
</dbReference>
<evidence type="ECO:0000256" key="8">
    <source>
        <dbReference type="ARBA" id="ARBA00023163"/>
    </source>
</evidence>
<proteinExistence type="inferred from homology"/>
<evidence type="ECO:0000313" key="14">
    <source>
        <dbReference type="Proteomes" id="UP000694413"/>
    </source>
</evidence>
<dbReference type="AlphaFoldDB" id="A0A8D2M9X2"/>
<dbReference type="SMART" id="SM00355">
    <property type="entry name" value="ZnF_C2H2"/>
    <property type="match status" value="5"/>
</dbReference>
<keyword evidence="14" id="KW-1185">Reference proteome</keyword>
<keyword evidence="7" id="KW-0805">Transcription regulation</keyword>
<reference evidence="13" key="2">
    <citation type="submission" date="2025-09" db="UniProtKB">
        <authorList>
            <consortium name="Ensembl"/>
        </authorList>
    </citation>
    <scope>IDENTIFICATION</scope>
</reference>
<evidence type="ECO:0000256" key="7">
    <source>
        <dbReference type="ARBA" id="ARBA00023015"/>
    </source>
</evidence>
<keyword evidence="3" id="KW-0479">Metal-binding</keyword>
<keyword evidence="5 10" id="KW-0863">Zinc-finger</keyword>
<dbReference type="InterPro" id="IPR036236">
    <property type="entry name" value="Znf_C2H2_sf"/>
</dbReference>
<protein>
    <recommendedName>
        <fullName evidence="12">C2H2-type domain-containing protein</fullName>
    </recommendedName>
</protein>
<dbReference type="PANTHER" id="PTHR16515:SF66">
    <property type="entry name" value="C2H2-TYPE DOMAIN-CONTAINING PROTEIN"/>
    <property type="match status" value="1"/>
</dbReference>